<gene>
    <name evidence="1" type="ORF">FM037_08010</name>
</gene>
<proteinExistence type="predicted"/>
<organism evidence="1 2">
    <name type="scientific">Shewanella psychropiezotolerans</name>
    <dbReference type="NCBI Taxonomy" id="2593655"/>
    <lineage>
        <taxon>Bacteria</taxon>
        <taxon>Pseudomonadati</taxon>
        <taxon>Pseudomonadota</taxon>
        <taxon>Gammaproteobacteria</taxon>
        <taxon>Alteromonadales</taxon>
        <taxon>Shewanellaceae</taxon>
        <taxon>Shewanella</taxon>
    </lineage>
</organism>
<accession>A0ABX5WXL5</accession>
<sequence>MSDNTMKHCQYCFLINEQYCVNTCVLSFEPGRYVFSQIGEFWYLTHPDFYDPIATINQLEKETIILFKQLLGQLKNKKVVMK</sequence>
<evidence type="ECO:0000313" key="1">
    <source>
        <dbReference type="EMBL" id="QDO83177.1"/>
    </source>
</evidence>
<dbReference type="Proteomes" id="UP000315947">
    <property type="component" value="Chromosome"/>
</dbReference>
<evidence type="ECO:0000313" key="2">
    <source>
        <dbReference type="Proteomes" id="UP000315947"/>
    </source>
</evidence>
<protein>
    <recommendedName>
        <fullName evidence="3">Orphan protein</fullName>
    </recommendedName>
</protein>
<evidence type="ECO:0008006" key="3">
    <source>
        <dbReference type="Google" id="ProtNLM"/>
    </source>
</evidence>
<dbReference type="RefSeq" id="WP_144045558.1">
    <property type="nucleotide sequence ID" value="NZ_CP041614.1"/>
</dbReference>
<name>A0ABX5WXL5_9GAMM</name>
<keyword evidence="2" id="KW-1185">Reference proteome</keyword>
<dbReference type="EMBL" id="CP041614">
    <property type="protein sequence ID" value="QDO83177.1"/>
    <property type="molecule type" value="Genomic_DNA"/>
</dbReference>
<reference evidence="1 2" key="1">
    <citation type="submission" date="2019-07" db="EMBL/GenBank/DDBJ databases">
        <title>Shewanella sp. YLB-06 whole genomic sequence.</title>
        <authorList>
            <person name="Yu L."/>
        </authorList>
    </citation>
    <scope>NUCLEOTIDE SEQUENCE [LARGE SCALE GENOMIC DNA]</scope>
    <source>
        <strain evidence="1 2">YLB-06</strain>
    </source>
</reference>